<dbReference type="Proteomes" id="UP001148614">
    <property type="component" value="Unassembled WGS sequence"/>
</dbReference>
<dbReference type="AlphaFoldDB" id="A0A9W8TH49"/>
<name>A0A9W8TH49_9PEZI</name>
<dbReference type="VEuPathDB" id="FungiDB:F4678DRAFT_455700"/>
<gene>
    <name evidence="2" type="ORF">NPX13_g11224</name>
</gene>
<accession>A0A9W8TH49</accession>
<protein>
    <submittedName>
        <fullName evidence="2">Uncharacterized protein</fullName>
    </submittedName>
</protein>
<evidence type="ECO:0000256" key="1">
    <source>
        <dbReference type="SAM" id="MobiDB-lite"/>
    </source>
</evidence>
<comment type="caution">
    <text evidence="2">The sequence shown here is derived from an EMBL/GenBank/DDBJ whole genome shotgun (WGS) entry which is preliminary data.</text>
</comment>
<proteinExistence type="predicted"/>
<sequence>MWQCKKFMTSLSERQKLLQVLKQPERKTLQELYGSVLKKSVTSHESSVTSPQLRSFIESLALTSKDGYGGFQAGGVFEEVEQEREVETQVEQVRQVEKRIQYEALSFPGMHPDVVQFAHTGKLEAASTAKAKQPGFEHAFSSVGRTAIAKSFGVHESNAKLFVSKEFTRTIRIAKNSHEDDNFLRPVEWIVWSPQTETALVIIPEEAEHLLAYLRSRRGKPRVYLITYAAAVTKAMVQFNHLDFYTYPELPTGFCIPKQIKVELGILAGRLYVDEHEWKAVAEYTMGTANDSNKIAANPAAFVLEWLTARRKTVNVLRTPMGYICTGREMESTDSPGDANGDEDEADEAGLVE</sequence>
<feature type="compositionally biased region" description="Acidic residues" evidence="1">
    <location>
        <begin position="340"/>
        <end position="353"/>
    </location>
</feature>
<reference evidence="2" key="1">
    <citation type="submission" date="2022-07" db="EMBL/GenBank/DDBJ databases">
        <title>Genome Sequence of Xylaria arbuscula.</title>
        <authorList>
            <person name="Buettner E."/>
        </authorList>
    </citation>
    <scope>NUCLEOTIDE SEQUENCE</scope>
    <source>
        <strain evidence="2">VT107</strain>
    </source>
</reference>
<organism evidence="2 3">
    <name type="scientific">Xylaria arbuscula</name>
    <dbReference type="NCBI Taxonomy" id="114810"/>
    <lineage>
        <taxon>Eukaryota</taxon>
        <taxon>Fungi</taxon>
        <taxon>Dikarya</taxon>
        <taxon>Ascomycota</taxon>
        <taxon>Pezizomycotina</taxon>
        <taxon>Sordariomycetes</taxon>
        <taxon>Xylariomycetidae</taxon>
        <taxon>Xylariales</taxon>
        <taxon>Xylariaceae</taxon>
        <taxon>Xylaria</taxon>
    </lineage>
</organism>
<evidence type="ECO:0000313" key="3">
    <source>
        <dbReference type="Proteomes" id="UP001148614"/>
    </source>
</evidence>
<keyword evidence="3" id="KW-1185">Reference proteome</keyword>
<evidence type="ECO:0000313" key="2">
    <source>
        <dbReference type="EMBL" id="KAJ3551992.1"/>
    </source>
</evidence>
<feature type="region of interest" description="Disordered" evidence="1">
    <location>
        <begin position="327"/>
        <end position="353"/>
    </location>
</feature>
<dbReference type="EMBL" id="JANPWZ010003594">
    <property type="protein sequence ID" value="KAJ3551992.1"/>
    <property type="molecule type" value="Genomic_DNA"/>
</dbReference>